<dbReference type="Gene3D" id="1.20.58.110">
    <property type="entry name" value="Ribosomal protein S20"/>
    <property type="match status" value="1"/>
</dbReference>
<evidence type="ECO:0000256" key="4">
    <source>
        <dbReference type="ARBA" id="ARBA00022980"/>
    </source>
</evidence>
<dbReference type="GO" id="GO:0070181">
    <property type="term" value="F:small ribosomal subunit rRNA binding"/>
    <property type="evidence" value="ECO:0007669"/>
    <property type="project" value="TreeGrafter"/>
</dbReference>
<evidence type="ECO:0000256" key="3">
    <source>
        <dbReference type="ARBA" id="ARBA00022884"/>
    </source>
</evidence>
<dbReference type="HAMAP" id="MF_00500">
    <property type="entry name" value="Ribosomal_bS20"/>
    <property type="match status" value="1"/>
</dbReference>
<reference evidence="8 9" key="1">
    <citation type="submission" date="2017-07" db="EMBL/GenBank/DDBJ databases">
        <title>Recovery of genomes from metagenomes via a dereplication, aggregation, and scoring strategy.</title>
        <authorList>
            <person name="Sieber C.M."/>
            <person name="Probst A.J."/>
            <person name="Sharrar A."/>
            <person name="Thomas B.C."/>
            <person name="Hess M."/>
            <person name="Tringe S.G."/>
            <person name="Banfield J.F."/>
        </authorList>
    </citation>
    <scope>NUCLEOTIDE SEQUENCE [LARGE SCALE GENOMIC DNA]</scope>
    <source>
        <strain evidence="8">JGI_Cruoil_03_44_89</strain>
    </source>
</reference>
<dbReference type="PANTHER" id="PTHR33398:SF1">
    <property type="entry name" value="SMALL RIBOSOMAL SUBUNIT PROTEIN BS20C"/>
    <property type="match status" value="1"/>
</dbReference>
<keyword evidence="5 7" id="KW-0687">Ribonucleoprotein</keyword>
<protein>
    <recommendedName>
        <fullName evidence="6 7">Small ribosomal subunit protein bS20</fullName>
    </recommendedName>
</protein>
<evidence type="ECO:0000256" key="1">
    <source>
        <dbReference type="ARBA" id="ARBA00007634"/>
    </source>
</evidence>
<dbReference type="NCBIfam" id="TIGR00029">
    <property type="entry name" value="S20"/>
    <property type="match status" value="1"/>
</dbReference>
<evidence type="ECO:0000256" key="5">
    <source>
        <dbReference type="ARBA" id="ARBA00023274"/>
    </source>
</evidence>
<evidence type="ECO:0000313" key="9">
    <source>
        <dbReference type="Proteomes" id="UP000215215"/>
    </source>
</evidence>
<proteinExistence type="inferred from homology"/>
<evidence type="ECO:0000313" key="8">
    <source>
        <dbReference type="EMBL" id="OYD14156.1"/>
    </source>
</evidence>
<gene>
    <name evidence="7 8" type="primary">rpsT</name>
    <name evidence="8" type="ORF">CH333_08860</name>
</gene>
<evidence type="ECO:0000256" key="2">
    <source>
        <dbReference type="ARBA" id="ARBA00022730"/>
    </source>
</evidence>
<dbReference type="GO" id="GO:0006412">
    <property type="term" value="P:translation"/>
    <property type="evidence" value="ECO:0007669"/>
    <property type="project" value="UniProtKB-UniRule"/>
</dbReference>
<dbReference type="EMBL" id="NOZQ01000202">
    <property type="protein sequence ID" value="OYD14156.1"/>
    <property type="molecule type" value="Genomic_DNA"/>
</dbReference>
<dbReference type="GO" id="GO:0015935">
    <property type="term" value="C:small ribosomal subunit"/>
    <property type="evidence" value="ECO:0007669"/>
    <property type="project" value="TreeGrafter"/>
</dbReference>
<comment type="similarity">
    <text evidence="1 7">Belongs to the bacterial ribosomal protein bS20 family.</text>
</comment>
<dbReference type="Proteomes" id="UP000215215">
    <property type="component" value="Unassembled WGS sequence"/>
</dbReference>
<dbReference type="GO" id="GO:0003735">
    <property type="term" value="F:structural constituent of ribosome"/>
    <property type="evidence" value="ECO:0007669"/>
    <property type="project" value="InterPro"/>
</dbReference>
<keyword evidence="2 7" id="KW-0699">rRNA-binding</keyword>
<organism evidence="8 9">
    <name type="scientific">candidate division WOR-3 bacterium JGI_Cruoil_03_44_89</name>
    <dbReference type="NCBI Taxonomy" id="1973748"/>
    <lineage>
        <taxon>Bacteria</taxon>
        <taxon>Bacteria division WOR-3</taxon>
    </lineage>
</organism>
<name>A0A235BPQ1_UNCW3</name>
<keyword evidence="4 7" id="KW-0689">Ribosomal protein</keyword>
<dbReference type="PANTHER" id="PTHR33398">
    <property type="entry name" value="30S RIBOSOMAL PROTEIN S20"/>
    <property type="match status" value="1"/>
</dbReference>
<evidence type="ECO:0000256" key="7">
    <source>
        <dbReference type="HAMAP-Rule" id="MF_00500"/>
    </source>
</evidence>
<dbReference type="SUPFAM" id="SSF46992">
    <property type="entry name" value="Ribosomal protein S20"/>
    <property type="match status" value="1"/>
</dbReference>
<sequence length="81" mass="9206">MAHSRSAKKRIRQNVVRKLRNRGYKRHLKKKITAALSAVPDEKATALSETYSAIDRAAKKRIIHKNTAARKKARLAKKMAV</sequence>
<accession>A0A235BPQ1</accession>
<comment type="caution">
    <text evidence="8">The sequence shown here is derived from an EMBL/GenBank/DDBJ whole genome shotgun (WGS) entry which is preliminary data.</text>
</comment>
<dbReference type="InterPro" id="IPR036510">
    <property type="entry name" value="Ribosomal_bS20_sf"/>
</dbReference>
<keyword evidence="3 7" id="KW-0694">RNA-binding</keyword>
<comment type="function">
    <text evidence="7">Binds directly to 16S ribosomal RNA.</text>
</comment>
<dbReference type="InterPro" id="IPR002583">
    <property type="entry name" value="Ribosomal_bS20"/>
</dbReference>
<dbReference type="Pfam" id="PF01649">
    <property type="entry name" value="Ribosomal_S20p"/>
    <property type="match status" value="1"/>
</dbReference>
<evidence type="ECO:0000256" key="6">
    <source>
        <dbReference type="ARBA" id="ARBA00035136"/>
    </source>
</evidence>
<dbReference type="AlphaFoldDB" id="A0A235BPQ1"/>